<dbReference type="GO" id="GO:0005829">
    <property type="term" value="C:cytosol"/>
    <property type="evidence" value="ECO:0007669"/>
    <property type="project" value="TreeGrafter"/>
</dbReference>
<dbReference type="SUPFAM" id="SSF53850">
    <property type="entry name" value="Periplasmic binding protein-like II"/>
    <property type="match status" value="1"/>
</dbReference>
<proteinExistence type="inferred from homology"/>
<reference evidence="6" key="1">
    <citation type="journal article" date="2021" name="PeerJ">
        <title>Extensive microbial diversity within the chicken gut microbiome revealed by metagenomics and culture.</title>
        <authorList>
            <person name="Gilroy R."/>
            <person name="Ravi A."/>
            <person name="Getino M."/>
            <person name="Pursley I."/>
            <person name="Horton D.L."/>
            <person name="Alikhan N.F."/>
            <person name="Baker D."/>
            <person name="Gharbi K."/>
            <person name="Hall N."/>
            <person name="Watson M."/>
            <person name="Adriaenssens E.M."/>
            <person name="Foster-Nyarko E."/>
            <person name="Jarju S."/>
            <person name="Secka A."/>
            <person name="Antonio M."/>
            <person name="Oren A."/>
            <person name="Chaudhuri R.R."/>
            <person name="La Ragione R."/>
            <person name="Hildebrand F."/>
            <person name="Pallen M.J."/>
        </authorList>
    </citation>
    <scope>NUCLEOTIDE SEQUENCE</scope>
    <source>
        <strain evidence="6">ChiW19-6364</strain>
    </source>
</reference>
<dbReference type="GO" id="GO:0003700">
    <property type="term" value="F:DNA-binding transcription factor activity"/>
    <property type="evidence" value="ECO:0007669"/>
    <property type="project" value="InterPro"/>
</dbReference>
<dbReference type="AlphaFoldDB" id="A0A9D2R6X9"/>
<dbReference type="InterPro" id="IPR005119">
    <property type="entry name" value="LysR_subst-bd"/>
</dbReference>
<dbReference type="PANTHER" id="PTHR30419:SF8">
    <property type="entry name" value="NITROGEN ASSIMILATION TRANSCRIPTIONAL ACTIVATOR-RELATED"/>
    <property type="match status" value="1"/>
</dbReference>
<evidence type="ECO:0000259" key="5">
    <source>
        <dbReference type="PROSITE" id="PS50931"/>
    </source>
</evidence>
<dbReference type="InterPro" id="IPR000847">
    <property type="entry name" value="LysR_HTH_N"/>
</dbReference>
<gene>
    <name evidence="6" type="ORF">H9913_06535</name>
</gene>
<accession>A0A9D2R6X9</accession>
<dbReference type="Proteomes" id="UP000823850">
    <property type="component" value="Unassembled WGS sequence"/>
</dbReference>
<dbReference type="PRINTS" id="PR00039">
    <property type="entry name" value="HTHLYSR"/>
</dbReference>
<dbReference type="InterPro" id="IPR050950">
    <property type="entry name" value="HTH-type_LysR_regulators"/>
</dbReference>
<evidence type="ECO:0000313" key="7">
    <source>
        <dbReference type="Proteomes" id="UP000823850"/>
    </source>
</evidence>
<sequence length="320" mass="36786">MQQELKYIYQIYEDGSFSKAADHLFISQPALSIAIQKIESSIGMPLFDRSHRPLRLTSAGELYIRMIKKIRGLEHDLDQQIQDIQQLNTGSIRIGGSHYVNAYILPEIVTDFSRDYPGISIDMLEESSDVLGEMLAERKIDLTFSCDPKLVKRFKQYPFFLDHILLAVPENYSINSQLSGLSLTGTDILRGKHLTDTCPTVSLNNFRDLEFIILTPGNNLYQRAIQLFESAGFKPKIKMEQSQLATAYHLAEAGFAATFVSDRMIQKKEASLLFYKIDSDLCRRMFYALVPHENYTSIPVQKFITFYRDSRLHMTYSHIR</sequence>
<evidence type="ECO:0000313" key="6">
    <source>
        <dbReference type="EMBL" id="HJD39669.1"/>
    </source>
</evidence>
<evidence type="ECO:0000256" key="3">
    <source>
        <dbReference type="ARBA" id="ARBA00023125"/>
    </source>
</evidence>
<dbReference type="SUPFAM" id="SSF46785">
    <property type="entry name" value="Winged helix' DNA-binding domain"/>
    <property type="match status" value="1"/>
</dbReference>
<dbReference type="InterPro" id="IPR036390">
    <property type="entry name" value="WH_DNA-bd_sf"/>
</dbReference>
<dbReference type="Pfam" id="PF00126">
    <property type="entry name" value="HTH_1"/>
    <property type="match status" value="1"/>
</dbReference>
<keyword evidence="4" id="KW-0804">Transcription</keyword>
<evidence type="ECO:0000256" key="1">
    <source>
        <dbReference type="ARBA" id="ARBA00009437"/>
    </source>
</evidence>
<dbReference type="Pfam" id="PF03466">
    <property type="entry name" value="LysR_substrate"/>
    <property type="match status" value="1"/>
</dbReference>
<dbReference type="Gene3D" id="3.40.190.290">
    <property type="match status" value="1"/>
</dbReference>
<dbReference type="FunFam" id="1.10.10.10:FF:000001">
    <property type="entry name" value="LysR family transcriptional regulator"/>
    <property type="match status" value="1"/>
</dbReference>
<evidence type="ECO:0000256" key="2">
    <source>
        <dbReference type="ARBA" id="ARBA00023015"/>
    </source>
</evidence>
<reference evidence="6" key="2">
    <citation type="submission" date="2021-04" db="EMBL/GenBank/DDBJ databases">
        <authorList>
            <person name="Gilroy R."/>
        </authorList>
    </citation>
    <scope>NUCLEOTIDE SEQUENCE</scope>
    <source>
        <strain evidence="6">ChiW19-6364</strain>
    </source>
</reference>
<dbReference type="Gene3D" id="1.10.10.10">
    <property type="entry name" value="Winged helix-like DNA-binding domain superfamily/Winged helix DNA-binding domain"/>
    <property type="match status" value="1"/>
</dbReference>
<evidence type="ECO:0000256" key="4">
    <source>
        <dbReference type="ARBA" id="ARBA00023163"/>
    </source>
</evidence>
<protein>
    <submittedName>
        <fullName evidence="6">LysR family transcriptional regulator</fullName>
    </submittedName>
</protein>
<dbReference type="InterPro" id="IPR036388">
    <property type="entry name" value="WH-like_DNA-bd_sf"/>
</dbReference>
<dbReference type="CDD" id="cd05466">
    <property type="entry name" value="PBP2_LTTR_substrate"/>
    <property type="match status" value="1"/>
</dbReference>
<keyword evidence="3" id="KW-0238">DNA-binding</keyword>
<name>A0A9D2R6X9_9FIRM</name>
<comment type="similarity">
    <text evidence="1">Belongs to the LysR transcriptional regulatory family.</text>
</comment>
<comment type="caution">
    <text evidence="6">The sequence shown here is derived from an EMBL/GenBank/DDBJ whole genome shotgun (WGS) entry which is preliminary data.</text>
</comment>
<dbReference type="EMBL" id="DWUX01000123">
    <property type="protein sequence ID" value="HJD39669.1"/>
    <property type="molecule type" value="Genomic_DNA"/>
</dbReference>
<feature type="domain" description="HTH lysR-type" evidence="5">
    <location>
        <begin position="1"/>
        <end position="57"/>
    </location>
</feature>
<keyword evidence="2" id="KW-0805">Transcription regulation</keyword>
<dbReference type="PROSITE" id="PS50931">
    <property type="entry name" value="HTH_LYSR"/>
    <property type="match status" value="1"/>
</dbReference>
<dbReference type="GO" id="GO:0003677">
    <property type="term" value="F:DNA binding"/>
    <property type="evidence" value="ECO:0007669"/>
    <property type="project" value="UniProtKB-KW"/>
</dbReference>
<dbReference type="PANTHER" id="PTHR30419">
    <property type="entry name" value="HTH-TYPE TRANSCRIPTIONAL REGULATOR YBHD"/>
    <property type="match status" value="1"/>
</dbReference>
<organism evidence="6 7">
    <name type="scientific">Candidatus Blautia stercoripullorum</name>
    <dbReference type="NCBI Taxonomy" id="2838502"/>
    <lineage>
        <taxon>Bacteria</taxon>
        <taxon>Bacillati</taxon>
        <taxon>Bacillota</taxon>
        <taxon>Clostridia</taxon>
        <taxon>Lachnospirales</taxon>
        <taxon>Lachnospiraceae</taxon>
        <taxon>Blautia</taxon>
    </lineage>
</organism>